<evidence type="ECO:0000259" key="10">
    <source>
        <dbReference type="Pfam" id="PF13004"/>
    </source>
</evidence>
<dbReference type="Proteomes" id="UP001168642">
    <property type="component" value="Unassembled WGS sequence"/>
</dbReference>
<evidence type="ECO:0000256" key="5">
    <source>
        <dbReference type="ARBA" id="ARBA00023295"/>
    </source>
</evidence>
<keyword evidence="8" id="KW-0732">Signal</keyword>
<dbReference type="InterPro" id="IPR017853">
    <property type="entry name" value="GH"/>
</dbReference>
<dbReference type="EMBL" id="JAUMIT010000005">
    <property type="protein sequence ID" value="MDO3695357.1"/>
    <property type="molecule type" value="Genomic_DNA"/>
</dbReference>
<gene>
    <name evidence="11" type="ORF">QVZ41_10955</name>
</gene>
<sequence>MRKIKSYVLSLIILCFTTLVFASCGESDETVKEEETPKVALSISPLSLMFEADGGVKNFDIKVDEMTTWELSNDASWITITSVSGVGNENVTIQVAANDVTASRTAIITVVAGEKSINVTVNQEAAPEEEYVVEGIPADATQMSSMNSLQVVSDMGIGWNVGNSLEAIGSETAWGNPLITKDLIDAVKAAGFNTVRIPVAWSKFSDTENYTIKTEWMARVQEVVDYVIDNDMYAMLNIHWDGGWMQPTYSKQDEVNKRLTLMWEQIAVNFRDYDYHLLFAGTNEVMVNGDYGTPIKEYYTVQNSFNKTFLNTVRATGGRNAYRYLVIQGFNTNIDHAVNFAVIPEDTVENRMMMEVHYYDPYNFTLNESNDDIWQWGANATDAGATETWANESYVDSQFKKMKTKFVDNNIGVILGEYGAIARTNVEGHKAYRETYINYVTKSALAHDIAPIYWDNGYTGDHAFGLFNRATATVAYPDLIQAMMNTGLSN</sequence>
<keyword evidence="6" id="KW-0624">Polysaccharide degradation</keyword>
<feature type="chain" id="PRO_5046509573" evidence="8">
    <location>
        <begin position="23"/>
        <end position="490"/>
    </location>
</feature>
<feature type="domain" description="Glycoside hydrolase family 5" evidence="9">
    <location>
        <begin position="163"/>
        <end position="458"/>
    </location>
</feature>
<evidence type="ECO:0000313" key="12">
    <source>
        <dbReference type="Proteomes" id="UP001168642"/>
    </source>
</evidence>
<dbReference type="PROSITE" id="PS51257">
    <property type="entry name" value="PROKAR_LIPOPROTEIN"/>
    <property type="match status" value="1"/>
</dbReference>
<comment type="caution">
    <text evidence="11">The sequence shown here is derived from an EMBL/GenBank/DDBJ whole genome shotgun (WGS) entry which is preliminary data.</text>
</comment>
<organism evidence="11 12">
    <name type="scientific">Wenyingzhuangia gilva</name>
    <dbReference type="NCBI Taxonomy" id="3057677"/>
    <lineage>
        <taxon>Bacteria</taxon>
        <taxon>Pseudomonadati</taxon>
        <taxon>Bacteroidota</taxon>
        <taxon>Flavobacteriia</taxon>
        <taxon>Flavobacteriales</taxon>
        <taxon>Flavobacteriaceae</taxon>
        <taxon>Wenyingzhuangia</taxon>
    </lineage>
</organism>
<comment type="similarity">
    <text evidence="1 7">Belongs to the glycosyl hydrolase 5 (cellulase A) family.</text>
</comment>
<dbReference type="Pfam" id="PF00150">
    <property type="entry name" value="Cellulase"/>
    <property type="match status" value="1"/>
</dbReference>
<evidence type="ECO:0000256" key="3">
    <source>
        <dbReference type="ARBA" id="ARBA00023001"/>
    </source>
</evidence>
<name>A0ABT8VTT1_9FLAO</name>
<proteinExistence type="inferred from homology"/>
<dbReference type="InterPro" id="IPR024361">
    <property type="entry name" value="BACON"/>
</dbReference>
<dbReference type="SUPFAM" id="SSF51445">
    <property type="entry name" value="(Trans)glycosidases"/>
    <property type="match status" value="1"/>
</dbReference>
<evidence type="ECO:0000313" key="11">
    <source>
        <dbReference type="EMBL" id="MDO3695357.1"/>
    </source>
</evidence>
<evidence type="ECO:0000256" key="4">
    <source>
        <dbReference type="ARBA" id="ARBA00023277"/>
    </source>
</evidence>
<keyword evidence="3" id="KW-0136">Cellulose degradation</keyword>
<dbReference type="InterPro" id="IPR013783">
    <property type="entry name" value="Ig-like_fold"/>
</dbReference>
<keyword evidence="12" id="KW-1185">Reference proteome</keyword>
<reference evidence="11" key="1">
    <citation type="submission" date="2023-07" db="EMBL/GenBank/DDBJ databases">
        <title>Wenyingzhuangia sp. chi5 genome sequencing and assembly.</title>
        <authorList>
            <person name="Park S."/>
        </authorList>
    </citation>
    <scope>NUCLEOTIDE SEQUENCE</scope>
    <source>
        <strain evidence="11">Chi5</strain>
    </source>
</reference>
<feature type="domain" description="BACON" evidence="10">
    <location>
        <begin position="68"/>
        <end position="124"/>
    </location>
</feature>
<dbReference type="InterPro" id="IPR001547">
    <property type="entry name" value="Glyco_hydro_5"/>
</dbReference>
<dbReference type="PANTHER" id="PTHR31297:SF41">
    <property type="entry name" value="ENDOGLUCANASE, PUTATIVE (AFU_ORTHOLOGUE AFUA_5G01830)-RELATED"/>
    <property type="match status" value="1"/>
</dbReference>
<evidence type="ECO:0000256" key="2">
    <source>
        <dbReference type="ARBA" id="ARBA00022801"/>
    </source>
</evidence>
<dbReference type="CDD" id="cd14948">
    <property type="entry name" value="BACON"/>
    <property type="match status" value="1"/>
</dbReference>
<feature type="signal peptide" evidence="8">
    <location>
        <begin position="1"/>
        <end position="22"/>
    </location>
</feature>
<dbReference type="Gene3D" id="3.20.20.80">
    <property type="entry name" value="Glycosidases"/>
    <property type="match status" value="1"/>
</dbReference>
<accession>A0ABT8VTT1</accession>
<evidence type="ECO:0000256" key="1">
    <source>
        <dbReference type="ARBA" id="ARBA00005641"/>
    </source>
</evidence>
<evidence type="ECO:0000259" key="9">
    <source>
        <dbReference type="Pfam" id="PF00150"/>
    </source>
</evidence>
<dbReference type="Gene3D" id="2.60.40.10">
    <property type="entry name" value="Immunoglobulins"/>
    <property type="match status" value="1"/>
</dbReference>
<dbReference type="RefSeq" id="WP_302884618.1">
    <property type="nucleotide sequence ID" value="NZ_JAUMIT010000005.1"/>
</dbReference>
<keyword evidence="4" id="KW-0119">Carbohydrate metabolism</keyword>
<keyword evidence="5 7" id="KW-0326">Glycosidase</keyword>
<evidence type="ECO:0000256" key="6">
    <source>
        <dbReference type="ARBA" id="ARBA00023326"/>
    </source>
</evidence>
<evidence type="ECO:0000256" key="8">
    <source>
        <dbReference type="SAM" id="SignalP"/>
    </source>
</evidence>
<dbReference type="Pfam" id="PF13004">
    <property type="entry name" value="BACON"/>
    <property type="match status" value="1"/>
</dbReference>
<dbReference type="InterPro" id="IPR050386">
    <property type="entry name" value="Glycosyl_hydrolase_5"/>
</dbReference>
<evidence type="ECO:0000256" key="7">
    <source>
        <dbReference type="RuleBase" id="RU361153"/>
    </source>
</evidence>
<dbReference type="PANTHER" id="PTHR31297">
    <property type="entry name" value="GLUCAN ENDO-1,6-BETA-GLUCOSIDASE B"/>
    <property type="match status" value="1"/>
</dbReference>
<keyword evidence="2 7" id="KW-0378">Hydrolase</keyword>
<protein>
    <submittedName>
        <fullName evidence="11">Cellulase family glycosylhydrolase</fullName>
    </submittedName>
</protein>